<dbReference type="Gene3D" id="1.10.3230.30">
    <property type="entry name" value="Phage gp6-like head-tail connector protein"/>
    <property type="match status" value="1"/>
</dbReference>
<reference evidence="1" key="1">
    <citation type="submission" date="2020-04" db="EMBL/GenBank/DDBJ databases">
        <authorList>
            <person name="Chiriac C."/>
            <person name="Salcher M."/>
            <person name="Ghai R."/>
            <person name="Kavagutti S V."/>
        </authorList>
    </citation>
    <scope>NUCLEOTIDE SEQUENCE</scope>
</reference>
<gene>
    <name evidence="1" type="ORF">UFOVP836_43</name>
</gene>
<dbReference type="EMBL" id="LR796794">
    <property type="protein sequence ID" value="CAB4166594.1"/>
    <property type="molecule type" value="Genomic_DNA"/>
</dbReference>
<proteinExistence type="predicted"/>
<evidence type="ECO:0008006" key="2">
    <source>
        <dbReference type="Google" id="ProtNLM"/>
    </source>
</evidence>
<evidence type="ECO:0000313" key="1">
    <source>
        <dbReference type="EMBL" id="CAB4166594.1"/>
    </source>
</evidence>
<sequence>MSTILKLTVTSPVQSPTEPVTLSEIREALGIPDADNSRDTLLSAYGPAAREVAEVCQQRDLVAKQWDLFLSYFPAGTIELRDNTTGIETFRYRNSDGDYMSMVAGTDYEFDSALSILTPVSNGTWPTAELWPSSAIEIQFTVTPPAIPSRLKRGILALISLWDANQVPAELGTSAVQNYPFMLSLLEIGRREIV</sequence>
<name>A0A6J5PFZ2_9CAUD</name>
<protein>
    <recommendedName>
        <fullName evidence="2">Gp6 domain containing protein</fullName>
    </recommendedName>
</protein>
<accession>A0A6J5PFZ2</accession>
<organism evidence="1">
    <name type="scientific">uncultured Caudovirales phage</name>
    <dbReference type="NCBI Taxonomy" id="2100421"/>
    <lineage>
        <taxon>Viruses</taxon>
        <taxon>Duplodnaviria</taxon>
        <taxon>Heunggongvirae</taxon>
        <taxon>Uroviricota</taxon>
        <taxon>Caudoviricetes</taxon>
        <taxon>Peduoviridae</taxon>
        <taxon>Maltschvirus</taxon>
        <taxon>Maltschvirus maltsch</taxon>
    </lineage>
</organism>